<dbReference type="InterPro" id="IPR036322">
    <property type="entry name" value="WD40_repeat_dom_sf"/>
</dbReference>
<dbReference type="SUPFAM" id="SSF50978">
    <property type="entry name" value="WD40 repeat-like"/>
    <property type="match status" value="1"/>
</dbReference>
<gene>
    <name evidence="4" type="ORF">CVIRNUC_010706</name>
</gene>
<protein>
    <submittedName>
        <fullName evidence="4">Uncharacterized protein</fullName>
    </submittedName>
</protein>
<dbReference type="PROSITE" id="PS50294">
    <property type="entry name" value="WD_REPEATS_REGION"/>
    <property type="match status" value="1"/>
</dbReference>
<dbReference type="InterPro" id="IPR001680">
    <property type="entry name" value="WD40_rpt"/>
</dbReference>
<proteinExistence type="predicted"/>
<dbReference type="AlphaFoldDB" id="A0AAV1IJI0"/>
<reference evidence="4 5" key="1">
    <citation type="submission" date="2023-10" db="EMBL/GenBank/DDBJ databases">
        <authorList>
            <person name="Maclean D."/>
            <person name="Macfadyen A."/>
        </authorList>
    </citation>
    <scope>NUCLEOTIDE SEQUENCE [LARGE SCALE GENOMIC DNA]</scope>
</reference>
<evidence type="ECO:0000313" key="4">
    <source>
        <dbReference type="EMBL" id="CAK0787486.1"/>
    </source>
</evidence>
<dbReference type="SMART" id="SM00320">
    <property type="entry name" value="WD40"/>
    <property type="match status" value="6"/>
</dbReference>
<keyword evidence="2" id="KW-0677">Repeat</keyword>
<sequence>MQGDCIRFTGAVLGGLRTSGSRTFRASGTAVVVAQEGTEDLLIAKSGRVLWDVQKAEALCGAPLLATDVSCFPGDAQRFATCGADSSLFIWQLDRPARKLTMHKIQVSTQSMQLVKLGPKPRQALSSVEALYCLSDIIVLAGGPEGRVLALDVQARTFTGEQPKSKGHRGRAADVLALVADHCLPDGITTLCPSSSPGMPIMAGTRAGDVFCLSLTKQGDFIQERVYLAPRGRINDLAVPHECSELVASCSHEELRLWDTRKRTELLRIHQPSLDFLCLALPKASSLCKDADVTHDGSSLLAGCSDGAIRLYGPQSGQLRRVLAGAHQAAVTALAIAADGQRLYSGDASGAFKAWRLGPQSHTMLATLKEHKGAIHRICLALDDREGATACADGSCILWDLQSFRRKTILAAGSSIADACYCTDQSQLITAGMLPICHLQHHLPRILLMHTGEVTRCVFTPDGHRLITADTHGTLCFWDIAAAVRQAQSLRTAQGGI</sequence>
<comment type="caution">
    <text evidence="4">The sequence shown here is derived from an EMBL/GenBank/DDBJ whole genome shotgun (WGS) entry which is preliminary data.</text>
</comment>
<dbReference type="PANTHER" id="PTHR19848:SF8">
    <property type="entry name" value="F-BOX AND WD REPEAT DOMAIN CONTAINING 7"/>
    <property type="match status" value="1"/>
</dbReference>
<feature type="repeat" description="WD" evidence="3">
    <location>
        <begin position="447"/>
        <end position="480"/>
    </location>
</feature>
<organism evidence="4 5">
    <name type="scientific">Coccomyxa viridis</name>
    <dbReference type="NCBI Taxonomy" id="1274662"/>
    <lineage>
        <taxon>Eukaryota</taxon>
        <taxon>Viridiplantae</taxon>
        <taxon>Chlorophyta</taxon>
        <taxon>core chlorophytes</taxon>
        <taxon>Trebouxiophyceae</taxon>
        <taxon>Trebouxiophyceae incertae sedis</taxon>
        <taxon>Coccomyxaceae</taxon>
        <taxon>Coccomyxa</taxon>
    </lineage>
</organism>
<keyword evidence="1 3" id="KW-0853">WD repeat</keyword>
<feature type="repeat" description="WD" evidence="3">
    <location>
        <begin position="324"/>
        <end position="357"/>
    </location>
</feature>
<name>A0AAV1IJI0_9CHLO</name>
<dbReference type="PANTHER" id="PTHR19848">
    <property type="entry name" value="WD40 REPEAT PROTEIN"/>
    <property type="match status" value="1"/>
</dbReference>
<accession>A0AAV1IJI0</accession>
<dbReference type="Gene3D" id="2.130.10.10">
    <property type="entry name" value="YVTN repeat-like/Quinoprotein amine dehydrogenase"/>
    <property type="match status" value="2"/>
</dbReference>
<dbReference type="InterPro" id="IPR015943">
    <property type="entry name" value="WD40/YVTN_repeat-like_dom_sf"/>
</dbReference>
<dbReference type="Pfam" id="PF00400">
    <property type="entry name" value="WD40"/>
    <property type="match status" value="3"/>
</dbReference>
<keyword evidence="5" id="KW-1185">Reference proteome</keyword>
<dbReference type="PROSITE" id="PS50082">
    <property type="entry name" value="WD_REPEATS_2"/>
    <property type="match status" value="2"/>
</dbReference>
<evidence type="ECO:0000256" key="1">
    <source>
        <dbReference type="ARBA" id="ARBA00022574"/>
    </source>
</evidence>
<dbReference type="EMBL" id="CAUYUE010000017">
    <property type="protein sequence ID" value="CAK0787486.1"/>
    <property type="molecule type" value="Genomic_DNA"/>
</dbReference>
<dbReference type="Proteomes" id="UP001314263">
    <property type="component" value="Unassembled WGS sequence"/>
</dbReference>
<evidence type="ECO:0000313" key="5">
    <source>
        <dbReference type="Proteomes" id="UP001314263"/>
    </source>
</evidence>
<evidence type="ECO:0000256" key="2">
    <source>
        <dbReference type="ARBA" id="ARBA00022737"/>
    </source>
</evidence>
<evidence type="ECO:0000256" key="3">
    <source>
        <dbReference type="PROSITE-ProRule" id="PRU00221"/>
    </source>
</evidence>